<organism evidence="1 2">
    <name type="scientific">Mycena albidolilacea</name>
    <dbReference type="NCBI Taxonomy" id="1033008"/>
    <lineage>
        <taxon>Eukaryota</taxon>
        <taxon>Fungi</taxon>
        <taxon>Dikarya</taxon>
        <taxon>Basidiomycota</taxon>
        <taxon>Agaricomycotina</taxon>
        <taxon>Agaricomycetes</taxon>
        <taxon>Agaricomycetidae</taxon>
        <taxon>Agaricales</taxon>
        <taxon>Marasmiineae</taxon>
        <taxon>Mycenaceae</taxon>
        <taxon>Mycena</taxon>
    </lineage>
</organism>
<evidence type="ECO:0000313" key="2">
    <source>
        <dbReference type="Proteomes" id="UP001218218"/>
    </source>
</evidence>
<keyword evidence="2" id="KW-1185">Reference proteome</keyword>
<gene>
    <name evidence="1" type="ORF">DFH08DRAFT_828264</name>
</gene>
<protein>
    <submittedName>
        <fullName evidence="1">Uncharacterized protein</fullName>
    </submittedName>
</protein>
<proteinExistence type="predicted"/>
<evidence type="ECO:0000313" key="1">
    <source>
        <dbReference type="EMBL" id="KAJ7300672.1"/>
    </source>
</evidence>
<accession>A0AAD7E6G1</accession>
<reference evidence="1" key="1">
    <citation type="submission" date="2023-03" db="EMBL/GenBank/DDBJ databases">
        <title>Massive genome expansion in bonnet fungi (Mycena s.s.) driven by repeated elements and novel gene families across ecological guilds.</title>
        <authorList>
            <consortium name="Lawrence Berkeley National Laboratory"/>
            <person name="Harder C.B."/>
            <person name="Miyauchi S."/>
            <person name="Viragh M."/>
            <person name="Kuo A."/>
            <person name="Thoen E."/>
            <person name="Andreopoulos B."/>
            <person name="Lu D."/>
            <person name="Skrede I."/>
            <person name="Drula E."/>
            <person name="Henrissat B."/>
            <person name="Morin E."/>
            <person name="Kohler A."/>
            <person name="Barry K."/>
            <person name="LaButti K."/>
            <person name="Morin E."/>
            <person name="Salamov A."/>
            <person name="Lipzen A."/>
            <person name="Mereny Z."/>
            <person name="Hegedus B."/>
            <person name="Baldrian P."/>
            <person name="Stursova M."/>
            <person name="Weitz H."/>
            <person name="Taylor A."/>
            <person name="Grigoriev I.V."/>
            <person name="Nagy L.G."/>
            <person name="Martin F."/>
            <person name="Kauserud H."/>
        </authorList>
    </citation>
    <scope>NUCLEOTIDE SEQUENCE</scope>
    <source>
        <strain evidence="1">CBHHK002</strain>
    </source>
</reference>
<comment type="caution">
    <text evidence="1">The sequence shown here is derived from an EMBL/GenBank/DDBJ whole genome shotgun (WGS) entry which is preliminary data.</text>
</comment>
<name>A0AAD7E6G1_9AGAR</name>
<sequence length="405" mass="44046">MAHSTPQPSRNGKRHLFMDCVAVPSVPLSDMKFYKPLAQSNFMCTQTEEDTPTPPWIKNIRRVYLRLPQNPGDPDIRVHHPGPADSVAEALNNMFAKNGNVGCTSAFSAPPSPLHTPASVIIPQGQGNNEGDVNMQADDDDMIDQLASDEDECESVEKLLEHPHSLPALAPALVLHPAVPGPELPLAILLPNTPQLAHVHTLASASVSTPPLASFSEKLGSDLSDRLSAIEEQMGQMMGAVSTLTAIVVTMQGAQTEMMSHLAHLHHVTSKAVSDNVTLSDTMVVDIRQTAEGVAQDLIQHPLPLPYQLHRPVAIENHPVLRGDNALETQQSTKYIKETVEGQQLLHIVPETHGQQPTQSIKVPQLSEEEGPHIETKTGTIRQRKVTRFGPRLDIAPMPSLPSFL</sequence>
<dbReference type="Proteomes" id="UP001218218">
    <property type="component" value="Unassembled WGS sequence"/>
</dbReference>
<dbReference type="AlphaFoldDB" id="A0AAD7E6G1"/>
<dbReference type="EMBL" id="JARIHO010000157">
    <property type="protein sequence ID" value="KAJ7300672.1"/>
    <property type="molecule type" value="Genomic_DNA"/>
</dbReference>